<dbReference type="GO" id="GO:0016301">
    <property type="term" value="F:kinase activity"/>
    <property type="evidence" value="ECO:0007669"/>
    <property type="project" value="UniProtKB-KW"/>
</dbReference>
<comment type="caution">
    <text evidence="1">The sequence shown here is derived from an EMBL/GenBank/DDBJ whole genome shotgun (WGS) entry which is preliminary data.</text>
</comment>
<name>A0A8H3LWY1_9GLOM</name>
<gene>
    <name evidence="1" type="ORF">RCL2_002018000</name>
</gene>
<keyword evidence="1" id="KW-0808">Transferase</keyword>
<dbReference type="EMBL" id="BLAL01000228">
    <property type="protein sequence ID" value="GES93435.1"/>
    <property type="molecule type" value="Genomic_DNA"/>
</dbReference>
<sequence length="72" mass="8378">MNLVNKCLTKYDDIDVYGIFQNPYTKDHIIVLGYVGGGNFCCWINKYYNNFDMGLCEEVSYTNEQNIYGIMP</sequence>
<keyword evidence="1" id="KW-0418">Kinase</keyword>
<dbReference type="Proteomes" id="UP000615446">
    <property type="component" value="Unassembled WGS sequence"/>
</dbReference>
<organism evidence="1 2">
    <name type="scientific">Rhizophagus clarus</name>
    <dbReference type="NCBI Taxonomy" id="94130"/>
    <lineage>
        <taxon>Eukaryota</taxon>
        <taxon>Fungi</taxon>
        <taxon>Fungi incertae sedis</taxon>
        <taxon>Mucoromycota</taxon>
        <taxon>Glomeromycotina</taxon>
        <taxon>Glomeromycetes</taxon>
        <taxon>Glomerales</taxon>
        <taxon>Glomeraceae</taxon>
        <taxon>Rhizophagus</taxon>
    </lineage>
</organism>
<evidence type="ECO:0000313" key="2">
    <source>
        <dbReference type="Proteomes" id="UP000615446"/>
    </source>
</evidence>
<proteinExistence type="predicted"/>
<accession>A0A8H3LWY1</accession>
<evidence type="ECO:0000313" key="1">
    <source>
        <dbReference type="EMBL" id="GES93435.1"/>
    </source>
</evidence>
<reference evidence="1" key="1">
    <citation type="submission" date="2019-10" db="EMBL/GenBank/DDBJ databases">
        <title>Conservation and host-specific expression of non-tandemly repeated heterogenous ribosome RNA gene in arbuscular mycorrhizal fungi.</title>
        <authorList>
            <person name="Maeda T."/>
            <person name="Kobayashi Y."/>
            <person name="Nakagawa T."/>
            <person name="Ezawa T."/>
            <person name="Yamaguchi K."/>
            <person name="Bino T."/>
            <person name="Nishimoto Y."/>
            <person name="Shigenobu S."/>
            <person name="Kawaguchi M."/>
        </authorList>
    </citation>
    <scope>NUCLEOTIDE SEQUENCE</scope>
    <source>
        <strain evidence="1">HR1</strain>
    </source>
</reference>
<protein>
    <submittedName>
        <fullName evidence="1">Kinase-like domain-containing protein</fullName>
    </submittedName>
</protein>
<dbReference type="AlphaFoldDB" id="A0A8H3LWY1"/>